<protein>
    <submittedName>
        <fullName evidence="2">Uncharacterized protein</fullName>
    </submittedName>
</protein>
<dbReference type="EMBL" id="MCBS01021190">
    <property type="protein sequence ID" value="RKF78388.1"/>
    <property type="molecule type" value="Genomic_DNA"/>
</dbReference>
<proteinExistence type="predicted"/>
<evidence type="ECO:0000313" key="3">
    <source>
        <dbReference type="Proteomes" id="UP000285326"/>
    </source>
</evidence>
<feature type="region of interest" description="Disordered" evidence="1">
    <location>
        <begin position="500"/>
        <end position="532"/>
    </location>
</feature>
<sequence length="622" mass="68267">MLQEESSEVLAGFELQDEKEVQVLELESEKPRTSPSKTRSLSDAGLPALPISSLSKESLKQAWRDDIALENCPVDSQKPSIVQRGLSLKMPPCEFKTPSELVPVSPNLEKCTTNVLPRRSRGMDFSRAATNLHHSTLANRSSPDSSPITANRSINIPCRIIGPNSGGCGDFLHNPSPLWSNLGHADQINFSTSSGSINMMGSDPSESCSDEDDLMDDVDDTILTTPQVKYFGGLDQDVSGDYWYGQSLSPRSPINLHRAGGRDRIKRNLNSGGINTANSSNSISSLGLHNHNIVQESERTADLTNARRDSTTCAANKLRISGHETDDAIHKYNFDNIESQPITPSRDVQRGVIRRPVTRRGNMLPKTKGFARIQVALAEESAPVETEVLREAEVVRQTRESEIDLESRQLSISIPRSPVLAPITQKISKALEENREVFRTSAPESGFKEKDLHNLKSDDSWETSGDELNYHTPVTAAFPYASTDGTSTDMQLDSPLKFTALSSNHDSTGNQSSFTNRSSTPQPGSGSIAVDISQRLSKKRLRDDDFDLYSFKRRAVSPSMSAHNSPIIQSPMHRDHPTWGNRVPGSCNIGDSGKLPISSSQKRIGLQGMNDTNDGLMKMSIE</sequence>
<feature type="region of interest" description="Disordered" evidence="1">
    <location>
        <begin position="442"/>
        <end position="466"/>
    </location>
</feature>
<gene>
    <name evidence="2" type="ORF">GcM1_211008</name>
</gene>
<reference evidence="2 3" key="1">
    <citation type="journal article" date="2018" name="BMC Genomics">
        <title>Comparative genome analyses reveal sequence features reflecting distinct modes of host-adaptation between dicot and monocot powdery mildew.</title>
        <authorList>
            <person name="Wu Y."/>
            <person name="Ma X."/>
            <person name="Pan Z."/>
            <person name="Kale S.D."/>
            <person name="Song Y."/>
            <person name="King H."/>
            <person name="Zhang Q."/>
            <person name="Presley C."/>
            <person name="Deng X."/>
            <person name="Wei C.I."/>
            <person name="Xiao S."/>
        </authorList>
    </citation>
    <scope>NUCLEOTIDE SEQUENCE [LARGE SCALE GENOMIC DNA]</scope>
    <source>
        <strain evidence="2">UMSG1</strain>
    </source>
</reference>
<accession>A0A420IV43</accession>
<dbReference type="Proteomes" id="UP000285326">
    <property type="component" value="Unassembled WGS sequence"/>
</dbReference>
<dbReference type="AlphaFoldDB" id="A0A420IV43"/>
<feature type="region of interest" description="Disordered" evidence="1">
    <location>
        <begin position="24"/>
        <end position="46"/>
    </location>
</feature>
<feature type="compositionally biased region" description="Basic and acidic residues" evidence="1">
    <location>
        <begin position="446"/>
        <end position="459"/>
    </location>
</feature>
<evidence type="ECO:0000256" key="1">
    <source>
        <dbReference type="SAM" id="MobiDB-lite"/>
    </source>
</evidence>
<dbReference type="PANTHER" id="PTHR42106">
    <property type="entry name" value="CHROMOSOME 10, WHOLE GENOME SHOTGUN SEQUENCE"/>
    <property type="match status" value="1"/>
</dbReference>
<evidence type="ECO:0000313" key="2">
    <source>
        <dbReference type="EMBL" id="RKF78388.1"/>
    </source>
</evidence>
<comment type="caution">
    <text evidence="2">The sequence shown here is derived from an EMBL/GenBank/DDBJ whole genome shotgun (WGS) entry which is preliminary data.</text>
</comment>
<organism evidence="2 3">
    <name type="scientific">Golovinomyces cichoracearum</name>
    <dbReference type="NCBI Taxonomy" id="62708"/>
    <lineage>
        <taxon>Eukaryota</taxon>
        <taxon>Fungi</taxon>
        <taxon>Dikarya</taxon>
        <taxon>Ascomycota</taxon>
        <taxon>Pezizomycotina</taxon>
        <taxon>Leotiomycetes</taxon>
        <taxon>Erysiphales</taxon>
        <taxon>Erysiphaceae</taxon>
        <taxon>Golovinomyces</taxon>
    </lineage>
</organism>
<feature type="compositionally biased region" description="Polar residues" evidence="1">
    <location>
        <begin position="500"/>
        <end position="525"/>
    </location>
</feature>
<name>A0A420IV43_9PEZI</name>
<dbReference type="PANTHER" id="PTHR42106:SF1">
    <property type="match status" value="1"/>
</dbReference>